<dbReference type="OrthoDB" id="1699974at2759"/>
<sequence length="171" mass="19646">MLAYVSLNIIALNIMEEVQEQTVNHNFNSCLLALLKSHTLLLKTPQPIDNDCNDERWRCFQNCLGALDGTMSKVTPPKEEKSRYRTRKSDLAMNVLGVCCYYLVDGGYCNSEEFLAPDWEQRCHLNQFEAHRPKILDDSLIRGRGRNKCFWTANESKVLIEALQEIACDPM</sequence>
<keyword evidence="2" id="KW-1185">Reference proteome</keyword>
<dbReference type="EMBL" id="HG739102">
    <property type="protein sequence ID" value="CDP05682.1"/>
    <property type="molecule type" value="Genomic_DNA"/>
</dbReference>
<organism evidence="1 2">
    <name type="scientific">Coffea canephora</name>
    <name type="common">Robusta coffee</name>
    <dbReference type="NCBI Taxonomy" id="49390"/>
    <lineage>
        <taxon>Eukaryota</taxon>
        <taxon>Viridiplantae</taxon>
        <taxon>Streptophyta</taxon>
        <taxon>Embryophyta</taxon>
        <taxon>Tracheophyta</taxon>
        <taxon>Spermatophyta</taxon>
        <taxon>Magnoliopsida</taxon>
        <taxon>eudicotyledons</taxon>
        <taxon>Gunneridae</taxon>
        <taxon>Pentapetalae</taxon>
        <taxon>asterids</taxon>
        <taxon>lamiids</taxon>
        <taxon>Gentianales</taxon>
        <taxon>Rubiaceae</taxon>
        <taxon>Ixoroideae</taxon>
        <taxon>Gardenieae complex</taxon>
        <taxon>Bertiereae - Coffeeae clade</taxon>
        <taxon>Coffeeae</taxon>
        <taxon>Coffea</taxon>
    </lineage>
</organism>
<reference evidence="2" key="1">
    <citation type="journal article" date="2014" name="Science">
        <title>The coffee genome provides insight into the convergent evolution of caffeine biosynthesis.</title>
        <authorList>
            <person name="Denoeud F."/>
            <person name="Carretero-Paulet L."/>
            <person name="Dereeper A."/>
            <person name="Droc G."/>
            <person name="Guyot R."/>
            <person name="Pietrella M."/>
            <person name="Zheng C."/>
            <person name="Alberti A."/>
            <person name="Anthony F."/>
            <person name="Aprea G."/>
            <person name="Aury J.M."/>
            <person name="Bento P."/>
            <person name="Bernard M."/>
            <person name="Bocs S."/>
            <person name="Campa C."/>
            <person name="Cenci A."/>
            <person name="Combes M.C."/>
            <person name="Crouzillat D."/>
            <person name="Da Silva C."/>
            <person name="Daddiego L."/>
            <person name="De Bellis F."/>
            <person name="Dussert S."/>
            <person name="Garsmeur O."/>
            <person name="Gayraud T."/>
            <person name="Guignon V."/>
            <person name="Jahn K."/>
            <person name="Jamilloux V."/>
            <person name="Joet T."/>
            <person name="Labadie K."/>
            <person name="Lan T."/>
            <person name="Leclercq J."/>
            <person name="Lepelley M."/>
            <person name="Leroy T."/>
            <person name="Li L.T."/>
            <person name="Librado P."/>
            <person name="Lopez L."/>
            <person name="Munoz A."/>
            <person name="Noel B."/>
            <person name="Pallavicini A."/>
            <person name="Perrotta G."/>
            <person name="Poncet V."/>
            <person name="Pot D."/>
            <person name="Priyono X."/>
            <person name="Rigoreau M."/>
            <person name="Rouard M."/>
            <person name="Rozas J."/>
            <person name="Tranchant-Dubreuil C."/>
            <person name="VanBuren R."/>
            <person name="Zhang Q."/>
            <person name="Andrade A.C."/>
            <person name="Argout X."/>
            <person name="Bertrand B."/>
            <person name="de Kochko A."/>
            <person name="Graziosi G."/>
            <person name="Henry R.J."/>
            <person name="Jayarama X."/>
            <person name="Ming R."/>
            <person name="Nagai C."/>
            <person name="Rounsley S."/>
            <person name="Sankoff D."/>
            <person name="Giuliano G."/>
            <person name="Albert V.A."/>
            <person name="Wincker P."/>
            <person name="Lashermes P."/>
        </authorList>
    </citation>
    <scope>NUCLEOTIDE SEQUENCE [LARGE SCALE GENOMIC DNA]</scope>
    <source>
        <strain evidence="2">cv. DH200-94</strain>
    </source>
</reference>
<protein>
    <recommendedName>
        <fullName evidence="3">DDE Tnp4 domain-containing protein</fullName>
    </recommendedName>
</protein>
<dbReference type="Gramene" id="CDP05682">
    <property type="protein sequence ID" value="CDP05682"/>
    <property type="gene ID" value="GSCOC_T00020880001"/>
</dbReference>
<evidence type="ECO:0008006" key="3">
    <source>
        <dbReference type="Google" id="ProtNLM"/>
    </source>
</evidence>
<accession>A0A068UBT0</accession>
<proteinExistence type="predicted"/>
<evidence type="ECO:0000313" key="2">
    <source>
        <dbReference type="Proteomes" id="UP000295252"/>
    </source>
</evidence>
<dbReference type="InParanoid" id="A0A068UBT0"/>
<name>A0A068UBT0_COFCA</name>
<gene>
    <name evidence="1" type="ORF">GSCOC_T00020880001</name>
</gene>
<dbReference type="PhylomeDB" id="A0A068UBT0"/>
<evidence type="ECO:0000313" key="1">
    <source>
        <dbReference type="EMBL" id="CDP05682.1"/>
    </source>
</evidence>
<dbReference type="AlphaFoldDB" id="A0A068UBT0"/>
<dbReference type="Proteomes" id="UP000295252">
    <property type="component" value="Chromosome VII"/>
</dbReference>